<dbReference type="GO" id="GO:0006412">
    <property type="term" value="P:translation"/>
    <property type="evidence" value="ECO:0007669"/>
    <property type="project" value="InterPro"/>
</dbReference>
<evidence type="ECO:0000256" key="2">
    <source>
        <dbReference type="ARBA" id="ARBA00022980"/>
    </source>
</evidence>
<dbReference type="GO" id="GO:1990904">
    <property type="term" value="C:ribonucleoprotein complex"/>
    <property type="evidence" value="ECO:0007669"/>
    <property type="project" value="UniProtKB-KW"/>
</dbReference>
<dbReference type="PANTHER" id="PTHR15680">
    <property type="entry name" value="RIBOSOMAL PROTEIN L19"/>
    <property type="match status" value="1"/>
</dbReference>
<gene>
    <name evidence="4" type="ORF">KSP39_PZI014131</name>
</gene>
<reference evidence="4 5" key="1">
    <citation type="journal article" date="2022" name="Nat. Plants">
        <title>Genomes of leafy and leafless Platanthera orchids illuminate the evolution of mycoheterotrophy.</title>
        <authorList>
            <person name="Li M.H."/>
            <person name="Liu K.W."/>
            <person name="Li Z."/>
            <person name="Lu H.C."/>
            <person name="Ye Q.L."/>
            <person name="Zhang D."/>
            <person name="Wang J.Y."/>
            <person name="Li Y.F."/>
            <person name="Zhong Z.M."/>
            <person name="Liu X."/>
            <person name="Yu X."/>
            <person name="Liu D.K."/>
            <person name="Tu X.D."/>
            <person name="Liu B."/>
            <person name="Hao Y."/>
            <person name="Liao X.Y."/>
            <person name="Jiang Y.T."/>
            <person name="Sun W.H."/>
            <person name="Chen J."/>
            <person name="Chen Y.Q."/>
            <person name="Ai Y."/>
            <person name="Zhai J.W."/>
            <person name="Wu S.S."/>
            <person name="Zhou Z."/>
            <person name="Hsiao Y.Y."/>
            <person name="Wu W.L."/>
            <person name="Chen Y.Y."/>
            <person name="Lin Y.F."/>
            <person name="Hsu J.L."/>
            <person name="Li C.Y."/>
            <person name="Wang Z.W."/>
            <person name="Zhao X."/>
            <person name="Zhong W.Y."/>
            <person name="Ma X.K."/>
            <person name="Ma L."/>
            <person name="Huang J."/>
            <person name="Chen G.Z."/>
            <person name="Huang M.Z."/>
            <person name="Huang L."/>
            <person name="Peng D.H."/>
            <person name="Luo Y.B."/>
            <person name="Zou S.Q."/>
            <person name="Chen S.P."/>
            <person name="Lan S."/>
            <person name="Tsai W.C."/>
            <person name="Van de Peer Y."/>
            <person name="Liu Z.J."/>
        </authorList>
    </citation>
    <scope>NUCLEOTIDE SEQUENCE [LARGE SCALE GENOMIC DNA]</scope>
    <source>
        <strain evidence="4">Lor287</strain>
    </source>
</reference>
<evidence type="ECO:0000313" key="5">
    <source>
        <dbReference type="Proteomes" id="UP001418222"/>
    </source>
</evidence>
<dbReference type="GO" id="GO:0005840">
    <property type="term" value="C:ribosome"/>
    <property type="evidence" value="ECO:0007669"/>
    <property type="project" value="UniProtKB-KW"/>
</dbReference>
<dbReference type="Pfam" id="PF01245">
    <property type="entry name" value="Ribosomal_L19"/>
    <property type="match status" value="1"/>
</dbReference>
<dbReference type="GO" id="GO:0003735">
    <property type="term" value="F:structural constituent of ribosome"/>
    <property type="evidence" value="ECO:0007669"/>
    <property type="project" value="InterPro"/>
</dbReference>
<organism evidence="4 5">
    <name type="scientific">Platanthera zijinensis</name>
    <dbReference type="NCBI Taxonomy" id="2320716"/>
    <lineage>
        <taxon>Eukaryota</taxon>
        <taxon>Viridiplantae</taxon>
        <taxon>Streptophyta</taxon>
        <taxon>Embryophyta</taxon>
        <taxon>Tracheophyta</taxon>
        <taxon>Spermatophyta</taxon>
        <taxon>Magnoliopsida</taxon>
        <taxon>Liliopsida</taxon>
        <taxon>Asparagales</taxon>
        <taxon>Orchidaceae</taxon>
        <taxon>Orchidoideae</taxon>
        <taxon>Orchideae</taxon>
        <taxon>Orchidinae</taxon>
        <taxon>Platanthera</taxon>
    </lineage>
</organism>
<dbReference type="InterPro" id="IPR008991">
    <property type="entry name" value="Translation_prot_SH3-like_sf"/>
</dbReference>
<dbReference type="Gene3D" id="2.30.30.790">
    <property type="match status" value="1"/>
</dbReference>
<comment type="caution">
    <text evidence="4">The sequence shown here is derived from an EMBL/GenBank/DDBJ whole genome shotgun (WGS) entry which is preliminary data.</text>
</comment>
<evidence type="ECO:0000313" key="4">
    <source>
        <dbReference type="EMBL" id="KAK8935636.1"/>
    </source>
</evidence>
<proteinExistence type="inferred from homology"/>
<protein>
    <submittedName>
        <fullName evidence="4">Uncharacterized protein</fullName>
    </submittedName>
</protein>
<dbReference type="InterPro" id="IPR038657">
    <property type="entry name" value="Ribosomal_bL19_sf"/>
</dbReference>
<keyword evidence="5" id="KW-1185">Reference proteome</keyword>
<keyword evidence="2" id="KW-0689">Ribosomal protein</keyword>
<sequence>MKVEVPKNRRRTSTLKGIVIAIRNAGLNMTFRLRRLMAGVGVESVSIVSVNVNQSSFFQFIFPSS</sequence>
<dbReference type="PANTHER" id="PTHR15680:SF9">
    <property type="entry name" value="LARGE RIBOSOMAL SUBUNIT PROTEIN BL19M"/>
    <property type="match status" value="1"/>
</dbReference>
<keyword evidence="3" id="KW-0687">Ribonucleoprotein</keyword>
<accession>A0AAP0BEK0</accession>
<dbReference type="EMBL" id="JBBWWQ010000011">
    <property type="protein sequence ID" value="KAK8935636.1"/>
    <property type="molecule type" value="Genomic_DNA"/>
</dbReference>
<dbReference type="Proteomes" id="UP001418222">
    <property type="component" value="Unassembled WGS sequence"/>
</dbReference>
<evidence type="ECO:0000256" key="1">
    <source>
        <dbReference type="ARBA" id="ARBA00005781"/>
    </source>
</evidence>
<dbReference type="InterPro" id="IPR001857">
    <property type="entry name" value="Ribosomal_bL19"/>
</dbReference>
<dbReference type="AlphaFoldDB" id="A0AAP0BEK0"/>
<name>A0AAP0BEK0_9ASPA</name>
<comment type="similarity">
    <text evidence="1">Belongs to the bacterial ribosomal protein bL19 family.</text>
</comment>
<dbReference type="SUPFAM" id="SSF50104">
    <property type="entry name" value="Translation proteins SH3-like domain"/>
    <property type="match status" value="1"/>
</dbReference>
<evidence type="ECO:0000256" key="3">
    <source>
        <dbReference type="ARBA" id="ARBA00023274"/>
    </source>
</evidence>